<dbReference type="InterPro" id="IPR011008">
    <property type="entry name" value="Dimeric_a/b-barrel"/>
</dbReference>
<keyword evidence="3" id="KW-1185">Reference proteome</keyword>
<reference evidence="2" key="1">
    <citation type="journal article" date="2021" name="Nat. Commun.">
        <title>Genetic determinants of endophytism in the Arabidopsis root mycobiome.</title>
        <authorList>
            <person name="Mesny F."/>
            <person name="Miyauchi S."/>
            <person name="Thiergart T."/>
            <person name="Pickel B."/>
            <person name="Atanasova L."/>
            <person name="Karlsson M."/>
            <person name="Huettel B."/>
            <person name="Barry K.W."/>
            <person name="Haridas S."/>
            <person name="Chen C."/>
            <person name="Bauer D."/>
            <person name="Andreopoulos W."/>
            <person name="Pangilinan J."/>
            <person name="LaButti K."/>
            <person name="Riley R."/>
            <person name="Lipzen A."/>
            <person name="Clum A."/>
            <person name="Drula E."/>
            <person name="Henrissat B."/>
            <person name="Kohler A."/>
            <person name="Grigoriev I.V."/>
            <person name="Martin F.M."/>
            <person name="Hacquard S."/>
        </authorList>
    </citation>
    <scope>NUCLEOTIDE SEQUENCE</scope>
    <source>
        <strain evidence="2">MPI-SDFR-AT-0120</strain>
    </source>
</reference>
<dbReference type="AlphaFoldDB" id="A0A8K0R1M8"/>
<name>A0A8K0R1M8_9PLEO</name>
<organism evidence="2 3">
    <name type="scientific">Paraphoma chrysanthemicola</name>
    <dbReference type="NCBI Taxonomy" id="798071"/>
    <lineage>
        <taxon>Eukaryota</taxon>
        <taxon>Fungi</taxon>
        <taxon>Dikarya</taxon>
        <taxon>Ascomycota</taxon>
        <taxon>Pezizomycotina</taxon>
        <taxon>Dothideomycetes</taxon>
        <taxon>Pleosporomycetidae</taxon>
        <taxon>Pleosporales</taxon>
        <taxon>Pleosporineae</taxon>
        <taxon>Phaeosphaeriaceae</taxon>
        <taxon>Paraphoma</taxon>
    </lineage>
</organism>
<protein>
    <submittedName>
        <fullName evidence="2">Uncharacterized protein</fullName>
    </submittedName>
</protein>
<accession>A0A8K0R1M8</accession>
<dbReference type="EMBL" id="JAGMVJ010000013">
    <property type="protein sequence ID" value="KAH7083653.1"/>
    <property type="molecule type" value="Genomic_DNA"/>
</dbReference>
<gene>
    <name evidence="2" type="ORF">FB567DRAFT_529624</name>
</gene>
<evidence type="ECO:0000256" key="1">
    <source>
        <dbReference type="SAM" id="MobiDB-lite"/>
    </source>
</evidence>
<dbReference type="PANTHER" id="PTHR36986">
    <property type="entry name" value="UPF0643 PROTEIN PB2B2.08"/>
    <property type="match status" value="1"/>
</dbReference>
<dbReference type="PANTHER" id="PTHR36986:SF1">
    <property type="entry name" value="UPF0643 PROTEIN PB2B2.08"/>
    <property type="match status" value="1"/>
</dbReference>
<evidence type="ECO:0000313" key="3">
    <source>
        <dbReference type="Proteomes" id="UP000813461"/>
    </source>
</evidence>
<dbReference type="SUPFAM" id="SSF54909">
    <property type="entry name" value="Dimeric alpha+beta barrel"/>
    <property type="match status" value="1"/>
</dbReference>
<dbReference type="OrthoDB" id="2140489at2759"/>
<proteinExistence type="predicted"/>
<comment type="caution">
    <text evidence="2">The sequence shown here is derived from an EMBL/GenBank/DDBJ whole genome shotgun (WGS) entry which is preliminary data.</text>
</comment>
<sequence>MAPGIEVALPTLEQNAFDIPSLSSKEPSVTITSVPSTPPTPAEDNAPSDHTIVLNPSFITQEFDLLRFEAAAFEQLPKTSTSDTTNQEITTNNTISTSPAYSNHLISSPYNNPGHYLDLTTLPLPSLLFAKALTALKPTTPTYATAPYTEALNFDTVLSVLRSLLSSHPDYIYPETSFYVVTFRSQLHPTTDNTYLYQLDYESHREACESGGLLKYWFGKADDEHRNLATCFWHSMEDAQRGGTGPWHVKARKAGRELYEKIVFGTLKFTVEEGARGWRVGEWVG</sequence>
<dbReference type="Proteomes" id="UP000813461">
    <property type="component" value="Unassembled WGS sequence"/>
</dbReference>
<feature type="region of interest" description="Disordered" evidence="1">
    <location>
        <begin position="18"/>
        <end position="49"/>
    </location>
</feature>
<evidence type="ECO:0000313" key="2">
    <source>
        <dbReference type="EMBL" id="KAH7083653.1"/>
    </source>
</evidence>